<reference evidence="1" key="1">
    <citation type="submission" date="2007-10" db="EMBL/GenBank/DDBJ databases">
        <authorList>
            <person name="Fulton L."/>
            <person name="Clifton S."/>
            <person name="Fulton B."/>
            <person name="Xu J."/>
            <person name="Minx P."/>
            <person name="Pepin K.H."/>
            <person name="Johnson M."/>
            <person name="Thiruvilangam P."/>
            <person name="Bhonagiri V."/>
            <person name="Nash W.E."/>
            <person name="Mardis E.R."/>
            <person name="Wilson R.K."/>
        </authorList>
    </citation>
    <scope>NUCLEOTIDE SEQUENCE [LARGE SCALE GENOMIC DNA]</scope>
    <source>
        <strain evidence="1">DSM 17216</strain>
    </source>
</reference>
<keyword evidence="2" id="KW-1185">Reference proteome</keyword>
<dbReference type="EMBL" id="ABFK02000019">
    <property type="protein sequence ID" value="EDS03343.1"/>
    <property type="molecule type" value="Genomic_DNA"/>
</dbReference>
<comment type="caution">
    <text evidence="1">The sequence shown here is derived from an EMBL/GenBank/DDBJ whole genome shotgun (WGS) entry which is preliminary data.</text>
</comment>
<proteinExistence type="predicted"/>
<dbReference type="AlphaFoldDB" id="B0MWL5"/>
<dbReference type="HOGENOM" id="CLU_2930874_0_0_10"/>
<gene>
    <name evidence="1" type="ORF">ALIPUT_01554</name>
</gene>
<name>B0MWL5_9BACT</name>
<evidence type="ECO:0000313" key="1">
    <source>
        <dbReference type="EMBL" id="EDS03343.1"/>
    </source>
</evidence>
<reference evidence="1" key="2">
    <citation type="submission" date="2013-09" db="EMBL/GenBank/DDBJ databases">
        <title>Draft genome sequence of Alistipes putredinis (DSM 17216).</title>
        <authorList>
            <person name="Sudarsanam P."/>
            <person name="Ley R."/>
            <person name="Guruge J."/>
            <person name="Turnbaugh P.J."/>
            <person name="Mahowald M."/>
            <person name="Liep D."/>
            <person name="Gordon J."/>
        </authorList>
    </citation>
    <scope>NUCLEOTIDE SEQUENCE</scope>
    <source>
        <strain evidence="1">DSM 17216</strain>
    </source>
</reference>
<sequence length="60" mass="6662">MSDHKIDLLSVPFAQLCCDRLGKRLSIGDIDTLDCVVDRRPFAHNAIDIIDNFFGGANPM</sequence>
<organism evidence="1 2">
    <name type="scientific">Alistipes putredinis DSM 17216</name>
    <dbReference type="NCBI Taxonomy" id="445970"/>
    <lineage>
        <taxon>Bacteria</taxon>
        <taxon>Pseudomonadati</taxon>
        <taxon>Bacteroidota</taxon>
        <taxon>Bacteroidia</taxon>
        <taxon>Bacteroidales</taxon>
        <taxon>Rikenellaceae</taxon>
        <taxon>Alistipes</taxon>
    </lineage>
</organism>
<evidence type="ECO:0000313" key="2">
    <source>
        <dbReference type="Proteomes" id="UP000005819"/>
    </source>
</evidence>
<protein>
    <submittedName>
        <fullName evidence="1">Uncharacterized protein</fullName>
    </submittedName>
</protein>
<accession>B0MWL5</accession>
<dbReference type="eggNOG" id="ENOG50346VA">
    <property type="taxonomic scope" value="Bacteria"/>
</dbReference>
<dbReference type="Proteomes" id="UP000005819">
    <property type="component" value="Unassembled WGS sequence"/>
</dbReference>